<dbReference type="Proteomes" id="UP000716446">
    <property type="component" value="Unassembled WGS sequence"/>
</dbReference>
<protein>
    <submittedName>
        <fullName evidence="1">Uncharacterized protein</fullName>
    </submittedName>
</protein>
<name>A0A9N8PF23_9PEZI</name>
<sequence>MSDFPEQTKTFAAKVGFLDPTQRRKLLNDHLREYAYYHFEKDPDWTFEEEKEYRAWAQTAEGTFLDLFRGRPFFNNRTELKSYMYTAYKNGTGVEISNDMETWSNELIAAQTSSLQLAVIETDWALRLRRALSPFLSASNSSTREPCLWPLVFKVR</sequence>
<proteinExistence type="predicted"/>
<evidence type="ECO:0000313" key="1">
    <source>
        <dbReference type="EMBL" id="CAD0093892.1"/>
    </source>
</evidence>
<comment type="caution">
    <text evidence="1">The sequence shown here is derived from an EMBL/GenBank/DDBJ whole genome shotgun (WGS) entry which is preliminary data.</text>
</comment>
<reference evidence="1" key="1">
    <citation type="submission" date="2020-06" db="EMBL/GenBank/DDBJ databases">
        <authorList>
            <person name="Onetto C."/>
        </authorList>
    </citation>
    <scope>NUCLEOTIDE SEQUENCE</scope>
</reference>
<dbReference type="EMBL" id="CAIJEN010000014">
    <property type="protein sequence ID" value="CAD0093892.1"/>
    <property type="molecule type" value="Genomic_DNA"/>
</dbReference>
<evidence type="ECO:0000313" key="2">
    <source>
        <dbReference type="Proteomes" id="UP000716446"/>
    </source>
</evidence>
<keyword evidence="2" id="KW-1185">Reference proteome</keyword>
<organism evidence="1 2">
    <name type="scientific">Aureobasidium vineae</name>
    <dbReference type="NCBI Taxonomy" id="2773715"/>
    <lineage>
        <taxon>Eukaryota</taxon>
        <taxon>Fungi</taxon>
        <taxon>Dikarya</taxon>
        <taxon>Ascomycota</taxon>
        <taxon>Pezizomycotina</taxon>
        <taxon>Dothideomycetes</taxon>
        <taxon>Dothideomycetidae</taxon>
        <taxon>Dothideales</taxon>
        <taxon>Saccotheciaceae</taxon>
        <taxon>Aureobasidium</taxon>
    </lineage>
</organism>
<gene>
    <name evidence="1" type="ORF">AWRI4619_LOCUS8028</name>
</gene>
<accession>A0A9N8PF23</accession>
<dbReference type="AlphaFoldDB" id="A0A9N8PF23"/>